<evidence type="ECO:0000313" key="2">
    <source>
        <dbReference type="Proteomes" id="UP000324800"/>
    </source>
</evidence>
<proteinExistence type="predicted"/>
<gene>
    <name evidence="1" type="ORF">EZS28_013954</name>
</gene>
<dbReference type="EMBL" id="SNRW01003191">
    <property type="protein sequence ID" value="KAA6390523.1"/>
    <property type="molecule type" value="Genomic_DNA"/>
</dbReference>
<evidence type="ECO:0000313" key="1">
    <source>
        <dbReference type="EMBL" id="KAA6390523.1"/>
    </source>
</evidence>
<accession>A0A5J4W7I2</accession>
<name>A0A5J4W7I2_9EUKA</name>
<dbReference type="AlphaFoldDB" id="A0A5J4W7I2"/>
<sequence>MPQQFQYGRFAYRNPSYWMEKFSIYFKLSSKSKITRVWILREHRHIQIHNKGTYHDRYRASKRRRRHREVYPNGTAACASGN</sequence>
<organism evidence="1 2">
    <name type="scientific">Streblomastix strix</name>
    <dbReference type="NCBI Taxonomy" id="222440"/>
    <lineage>
        <taxon>Eukaryota</taxon>
        <taxon>Metamonada</taxon>
        <taxon>Preaxostyla</taxon>
        <taxon>Oxymonadida</taxon>
        <taxon>Streblomastigidae</taxon>
        <taxon>Streblomastix</taxon>
    </lineage>
</organism>
<comment type="caution">
    <text evidence="1">The sequence shown here is derived from an EMBL/GenBank/DDBJ whole genome shotgun (WGS) entry which is preliminary data.</text>
</comment>
<dbReference type="Proteomes" id="UP000324800">
    <property type="component" value="Unassembled WGS sequence"/>
</dbReference>
<protein>
    <submittedName>
        <fullName evidence="1">Uncharacterized protein</fullName>
    </submittedName>
</protein>
<reference evidence="1 2" key="1">
    <citation type="submission" date="2019-03" db="EMBL/GenBank/DDBJ databases">
        <title>Single cell metagenomics reveals metabolic interactions within the superorganism composed of flagellate Streblomastix strix and complex community of Bacteroidetes bacteria on its surface.</title>
        <authorList>
            <person name="Treitli S.C."/>
            <person name="Kolisko M."/>
            <person name="Husnik F."/>
            <person name="Keeling P."/>
            <person name="Hampl V."/>
        </authorList>
    </citation>
    <scope>NUCLEOTIDE SEQUENCE [LARGE SCALE GENOMIC DNA]</scope>
    <source>
        <strain evidence="1">ST1C</strain>
    </source>
</reference>